<dbReference type="NCBIfam" id="TIGR01439">
    <property type="entry name" value="lp_hng_hel_AbrB"/>
    <property type="match status" value="1"/>
</dbReference>
<dbReference type="PROSITE" id="PS51740">
    <property type="entry name" value="SPOVT_ABRB"/>
    <property type="match status" value="1"/>
</dbReference>
<dbReference type="InterPro" id="IPR037914">
    <property type="entry name" value="SpoVT-AbrB_sf"/>
</dbReference>
<organism evidence="3 4">
    <name type="scientific">Thiomonas arsenitoxydans (strain DSM 22701 / CIP 110005 / 3As)</name>
    <dbReference type="NCBI Taxonomy" id="426114"/>
    <lineage>
        <taxon>Bacteria</taxon>
        <taxon>Pseudomonadati</taxon>
        <taxon>Pseudomonadota</taxon>
        <taxon>Betaproteobacteria</taxon>
        <taxon>Burkholderiales</taxon>
        <taxon>Thiomonas</taxon>
    </lineage>
</organism>
<dbReference type="Proteomes" id="UP000664800">
    <property type="component" value="Unassembled WGS sequence"/>
</dbReference>
<dbReference type="SMART" id="SM00966">
    <property type="entry name" value="SpoVT_AbrB"/>
    <property type="match status" value="1"/>
</dbReference>
<dbReference type="Pfam" id="PF04014">
    <property type="entry name" value="MazE_antitoxin"/>
    <property type="match status" value="1"/>
</dbReference>
<gene>
    <name evidence="3" type="ORF">J0I24_00095</name>
</gene>
<dbReference type="GO" id="GO:0003677">
    <property type="term" value="F:DNA binding"/>
    <property type="evidence" value="ECO:0007669"/>
    <property type="project" value="UniProtKB-UniRule"/>
</dbReference>
<sequence length="68" mass="7603">METVTLSPKFQVVIPKRVREHLGLKPGQKLEVVQIGSRIELVAQQPAHALRGLLRGIDTTVPREPDRV</sequence>
<dbReference type="Gene3D" id="2.10.260.10">
    <property type="match status" value="1"/>
</dbReference>
<protein>
    <submittedName>
        <fullName evidence="3">AbrB/MazE/SpoVT family DNA-binding domain-containing protein</fullName>
    </submittedName>
</protein>
<feature type="domain" description="SpoVT-AbrB" evidence="2">
    <location>
        <begin position="1"/>
        <end position="46"/>
    </location>
</feature>
<dbReference type="InterPro" id="IPR007159">
    <property type="entry name" value="SpoVT-AbrB_dom"/>
</dbReference>
<evidence type="ECO:0000313" key="3">
    <source>
        <dbReference type="EMBL" id="MBN8742686.1"/>
    </source>
</evidence>
<dbReference type="AlphaFoldDB" id="A0A8I1SVI5"/>
<evidence type="ECO:0000256" key="1">
    <source>
        <dbReference type="PROSITE-ProRule" id="PRU01076"/>
    </source>
</evidence>
<evidence type="ECO:0000259" key="2">
    <source>
        <dbReference type="PROSITE" id="PS51740"/>
    </source>
</evidence>
<accession>A0A8I1SVI5</accession>
<dbReference type="EMBL" id="JAFKMR010000004">
    <property type="protein sequence ID" value="MBN8742686.1"/>
    <property type="molecule type" value="Genomic_DNA"/>
</dbReference>
<evidence type="ECO:0000313" key="4">
    <source>
        <dbReference type="Proteomes" id="UP000664800"/>
    </source>
</evidence>
<dbReference type="RefSeq" id="WP_276726682.1">
    <property type="nucleotide sequence ID" value="NZ_JAFKMR010000004.1"/>
</dbReference>
<comment type="caution">
    <text evidence="3">The sequence shown here is derived from an EMBL/GenBank/DDBJ whole genome shotgun (WGS) entry which is preliminary data.</text>
</comment>
<proteinExistence type="predicted"/>
<reference evidence="3" key="1">
    <citation type="submission" date="2021-02" db="EMBL/GenBank/DDBJ databases">
        <title>Thiocyanate and organic carbon inputs drive convergent selection for specific autotrophic Afipia and Thiobacillus strains within complex microbiomes.</title>
        <authorList>
            <person name="Huddy R.J."/>
            <person name="Sachdeva R."/>
            <person name="Kadzinga F."/>
            <person name="Kantor R.S."/>
            <person name="Harrison S.T.L."/>
            <person name="Banfield J.F."/>
        </authorList>
    </citation>
    <scope>NUCLEOTIDE SEQUENCE</scope>
    <source>
        <strain evidence="3">SCN18_13_7_16_R3_B_64_19</strain>
    </source>
</reference>
<dbReference type="SUPFAM" id="SSF89447">
    <property type="entry name" value="AbrB/MazE/MraZ-like"/>
    <property type="match status" value="1"/>
</dbReference>
<keyword evidence="1 3" id="KW-0238">DNA-binding</keyword>
<name>A0A8I1SVI5_THIA3</name>